<name>B4REF9_PHEZH</name>
<gene>
    <name evidence="1" type="ordered locus">PHZ_c0487</name>
</gene>
<proteinExistence type="predicted"/>
<keyword evidence="2" id="KW-1185">Reference proteome</keyword>
<evidence type="ECO:0000313" key="1">
    <source>
        <dbReference type="EMBL" id="ACG76901.1"/>
    </source>
</evidence>
<dbReference type="KEGG" id="pzu:PHZ_c0487"/>
<evidence type="ECO:0000313" key="2">
    <source>
        <dbReference type="Proteomes" id="UP000001868"/>
    </source>
</evidence>
<protein>
    <submittedName>
        <fullName evidence="1">Uncharacterized protein</fullName>
    </submittedName>
</protein>
<dbReference type="RefSeq" id="WP_012521049.1">
    <property type="nucleotide sequence ID" value="NC_011144.1"/>
</dbReference>
<dbReference type="AlphaFoldDB" id="B4REF9"/>
<dbReference type="HOGENOM" id="CLU_1037673_0_0_5"/>
<organism evidence="1 2">
    <name type="scientific">Phenylobacterium zucineum (strain HLK1)</name>
    <dbReference type="NCBI Taxonomy" id="450851"/>
    <lineage>
        <taxon>Bacteria</taxon>
        <taxon>Pseudomonadati</taxon>
        <taxon>Pseudomonadota</taxon>
        <taxon>Alphaproteobacteria</taxon>
        <taxon>Caulobacterales</taxon>
        <taxon>Caulobacteraceae</taxon>
        <taxon>Phenylobacterium</taxon>
    </lineage>
</organism>
<reference evidence="1 2" key="1">
    <citation type="journal article" date="2008" name="BMC Genomics">
        <title>Complete genome of Phenylobacterium zucineum - a novel facultative intracellular bacterium isolated from human erythroleukemia cell line K562.</title>
        <authorList>
            <person name="Luo Y."/>
            <person name="Xu X."/>
            <person name="Ding Z."/>
            <person name="Liu Z."/>
            <person name="Zhang B."/>
            <person name="Yan Z."/>
            <person name="Sun J."/>
            <person name="Hu S."/>
            <person name="Hu X."/>
        </authorList>
    </citation>
    <scope>NUCLEOTIDE SEQUENCE [LARGE SCALE GENOMIC DNA]</scope>
    <source>
        <strain evidence="1 2">HLK1</strain>
    </source>
</reference>
<dbReference type="Proteomes" id="UP000001868">
    <property type="component" value="Chromosome"/>
</dbReference>
<sequence length="268" mass="29384">MPRVAIVGSCITRDLWPIRGGGAETLAYVSRTSLPGLVSPPVAGFRPAREPPAPLRLHQHNALLADLRKTALERLMAFRPTHLIFDLIDERFDLISVGDAIVSHTWELEVSGYLEQKAFRARRPIPRLSAACSRLWHEAAAEIAAIVRGTPLREATLILHVSRWAHAQRTPQGVRPLEGAALLDGQPVDIAEHNALLAAYEARFVEVMPPMARLDAGALRLADPGHHWGLSPYHFVPEYYAEIWRQLEPLGVPAPASARPAAPSVPAA</sequence>
<dbReference type="Pfam" id="PF19786">
    <property type="entry name" value="DUF6270"/>
    <property type="match status" value="1"/>
</dbReference>
<dbReference type="STRING" id="450851.PHZ_c0487"/>
<accession>B4REF9</accession>
<dbReference type="OrthoDB" id="8421922at2"/>
<dbReference type="EMBL" id="CP000747">
    <property type="protein sequence ID" value="ACG76901.1"/>
    <property type="molecule type" value="Genomic_DNA"/>
</dbReference>
<dbReference type="InterPro" id="IPR046237">
    <property type="entry name" value="DUF6270"/>
</dbReference>